<reference evidence="9" key="1">
    <citation type="submission" date="2025-08" db="UniProtKB">
        <authorList>
            <consortium name="Ensembl"/>
        </authorList>
    </citation>
    <scope>IDENTIFICATION</scope>
</reference>
<keyword evidence="5" id="KW-0969">Cilium</keyword>
<keyword evidence="4 7" id="KW-0175">Coiled coil</keyword>
<keyword evidence="6" id="KW-0966">Cell projection</keyword>
<dbReference type="AlphaFoldDB" id="A0A3B3RR43"/>
<evidence type="ECO:0000313" key="10">
    <source>
        <dbReference type="Proteomes" id="UP000261540"/>
    </source>
</evidence>
<evidence type="ECO:0000256" key="2">
    <source>
        <dbReference type="ARBA" id="ARBA00010841"/>
    </source>
</evidence>
<feature type="region of interest" description="Disordered" evidence="8">
    <location>
        <begin position="1"/>
        <end position="34"/>
    </location>
</feature>
<feature type="coiled-coil region" evidence="7">
    <location>
        <begin position="36"/>
        <end position="187"/>
    </location>
</feature>
<comment type="subcellular location">
    <subcellularLocation>
        <location evidence="1">Cell projection</location>
        <location evidence="1">Cilium</location>
    </subcellularLocation>
</comment>
<dbReference type="GO" id="GO:0007288">
    <property type="term" value="P:sperm axoneme assembly"/>
    <property type="evidence" value="ECO:0007669"/>
    <property type="project" value="TreeGrafter"/>
</dbReference>
<dbReference type="OrthoDB" id="166611at2759"/>
<evidence type="ECO:0000256" key="6">
    <source>
        <dbReference type="ARBA" id="ARBA00023273"/>
    </source>
</evidence>
<evidence type="ECO:0000256" key="4">
    <source>
        <dbReference type="ARBA" id="ARBA00023054"/>
    </source>
</evidence>
<comment type="similarity">
    <text evidence="2">Belongs to the CFAP157 family.</text>
</comment>
<dbReference type="RefSeq" id="XP_023658257.1">
    <property type="nucleotide sequence ID" value="XM_023802489.2"/>
</dbReference>
<dbReference type="Ensembl" id="ENSPKIT00000001385.1">
    <property type="protein sequence ID" value="ENSPKIP00000020763.1"/>
    <property type="gene ID" value="ENSPKIG00000005432.1"/>
</dbReference>
<name>A0A3B3RR43_9TELE</name>
<dbReference type="PANTHER" id="PTHR31954">
    <property type="entry name" value="CILIA- AND FLAGELLA-ASSOCIATED PROTEIN 157"/>
    <property type="match status" value="1"/>
</dbReference>
<evidence type="ECO:0000256" key="8">
    <source>
        <dbReference type="SAM" id="MobiDB-lite"/>
    </source>
</evidence>
<sequence length="431" mass="50452">MPPKSKGKNKSSDKTKKDDTNSRGRISEGPLTEVDREYYRAQIADLERRLQKYQHKCDELEVKQRDFHIQYNDLEKEKEDIVHYLKRSCAQKEKELLELSEELAELQNTKDAERGSFERQLAQLRQEFQQSKDQLSSENTVLAGKLAALEEFQLQKEELMGNLSAMKVQLEEQKEEHRNVIYNLEKKAVLDNDRLKKEMHEHVTSVAAEFRRVSDRKMPLTTMRAIKENVSLTAQLRNLSEKSQKLMEENQALREKEKTLRRELEVLEPLLKKMTFKSVCNQKVIQQLIEKCKQQQTELKEHEKSEKQRLQLQEDHSALQQDLSNLREELATVHEESQRKRAEADRLRKGLEEEKVLRGQWETVLEETARALKQEVPEEGDSAEEALGHHTQMMHRLLAVLESTGLAGEESTLAVLLRETVTLHQHKTWMS</sequence>
<dbReference type="GO" id="GO:0036064">
    <property type="term" value="C:ciliary basal body"/>
    <property type="evidence" value="ECO:0007669"/>
    <property type="project" value="TreeGrafter"/>
</dbReference>
<dbReference type="CTD" id="286207"/>
<proteinExistence type="inferred from homology"/>
<reference evidence="9" key="2">
    <citation type="submission" date="2025-09" db="UniProtKB">
        <authorList>
            <consortium name="Ensembl"/>
        </authorList>
    </citation>
    <scope>IDENTIFICATION</scope>
</reference>
<protein>
    <recommendedName>
        <fullName evidence="3">Cilia- and flagella-associated protein 157</fullName>
    </recommendedName>
</protein>
<dbReference type="Proteomes" id="UP000261540">
    <property type="component" value="Unplaced"/>
</dbReference>
<keyword evidence="10" id="KW-1185">Reference proteome</keyword>
<dbReference type="GO" id="GO:0008017">
    <property type="term" value="F:microtubule binding"/>
    <property type="evidence" value="ECO:0007669"/>
    <property type="project" value="TreeGrafter"/>
</dbReference>
<feature type="compositionally biased region" description="Basic and acidic residues" evidence="8">
    <location>
        <begin position="10"/>
        <end position="26"/>
    </location>
</feature>
<organism evidence="9 10">
    <name type="scientific">Paramormyrops kingsleyae</name>
    <dbReference type="NCBI Taxonomy" id="1676925"/>
    <lineage>
        <taxon>Eukaryota</taxon>
        <taxon>Metazoa</taxon>
        <taxon>Chordata</taxon>
        <taxon>Craniata</taxon>
        <taxon>Vertebrata</taxon>
        <taxon>Euteleostomi</taxon>
        <taxon>Actinopterygii</taxon>
        <taxon>Neopterygii</taxon>
        <taxon>Teleostei</taxon>
        <taxon>Osteoglossocephala</taxon>
        <taxon>Osteoglossomorpha</taxon>
        <taxon>Osteoglossiformes</taxon>
        <taxon>Mormyridae</taxon>
        <taxon>Paramormyrops</taxon>
    </lineage>
</organism>
<evidence type="ECO:0000256" key="1">
    <source>
        <dbReference type="ARBA" id="ARBA00004138"/>
    </source>
</evidence>
<dbReference type="PANTHER" id="PTHR31954:SF1">
    <property type="entry name" value="CILIA- AND FLAGELLA-ASSOCIATED PROTEIN 157"/>
    <property type="match status" value="1"/>
</dbReference>
<evidence type="ECO:0000256" key="7">
    <source>
        <dbReference type="SAM" id="Coils"/>
    </source>
</evidence>
<dbReference type="STRING" id="1676925.ENSPKIP00000020763"/>
<evidence type="ECO:0000256" key="3">
    <source>
        <dbReference type="ARBA" id="ARBA00014087"/>
    </source>
</evidence>
<dbReference type="GeneTree" id="ENSGT00730000111240"/>
<evidence type="ECO:0000256" key="5">
    <source>
        <dbReference type="ARBA" id="ARBA00023069"/>
    </source>
</evidence>
<evidence type="ECO:0000313" key="9">
    <source>
        <dbReference type="Ensembl" id="ENSPKIP00000020763.1"/>
    </source>
</evidence>
<dbReference type="KEGG" id="pki:111838982"/>
<accession>A0A3B3RR43</accession>
<feature type="coiled-coil region" evidence="7">
    <location>
        <begin position="229"/>
        <end position="354"/>
    </location>
</feature>
<dbReference type="GeneID" id="111838982"/>
<dbReference type="InterPro" id="IPR038844">
    <property type="entry name" value="CFAP157"/>
</dbReference>